<evidence type="ECO:0000256" key="1">
    <source>
        <dbReference type="SAM" id="SignalP"/>
    </source>
</evidence>
<accession>A0AAU9DLR2</accession>
<geneLocation type="plasmid" evidence="3 4">
    <name>pFA3</name>
</geneLocation>
<feature type="signal peptide" evidence="1">
    <location>
        <begin position="1"/>
        <end position="25"/>
    </location>
</feature>
<dbReference type="Gene3D" id="3.40.720.10">
    <property type="entry name" value="Alkaline Phosphatase, subunit A"/>
    <property type="match status" value="1"/>
</dbReference>
<dbReference type="Pfam" id="PF01676">
    <property type="entry name" value="Metalloenzyme"/>
    <property type="match status" value="1"/>
</dbReference>
<gene>
    <name evidence="3" type="ORF">FUAX_45620</name>
</gene>
<sequence>MNFIAKIKSVAVLALLVGLTVPAMSQTKTENVFLITLDGLRWQELYTGADPQLIGHKEYVDHPEELKKAFWRDSPEARRRALMPFFWSTLKAEGQLHGNRLKGSKTDCTNNMWFSYPGYNEILSGKADDIRIHSNDKFDNPNPTLIGFVNKTSEYKGKVAAFGSWDVFPFIINEKASDLYVNAGFRKAKGDLTQKERFLNELQDQVPSPWGSVRLDAFTHGYAMETIKKETPNLVYIAYGETDDFAHDGDYEAYLKSAHRTDAFIKELWDFVQNHPKYKNKTTFIITTDHGRGTQPLETWRHHGKHIDGAGQIWFAAIGPDTPALGEVSGGQYYQNQMAQTVAKLLGLDFRATDKEIGKKIDPIFKKRTKL</sequence>
<name>A0AAU9DLR2_9BACT</name>
<protein>
    <recommendedName>
        <fullName evidence="2">Metalloenzyme domain-containing protein</fullName>
    </recommendedName>
</protein>
<dbReference type="GO" id="GO:0046872">
    <property type="term" value="F:metal ion binding"/>
    <property type="evidence" value="ECO:0007669"/>
    <property type="project" value="InterPro"/>
</dbReference>
<dbReference type="InterPro" id="IPR017850">
    <property type="entry name" value="Alkaline_phosphatase_core_sf"/>
</dbReference>
<feature type="domain" description="Metalloenzyme" evidence="2">
    <location>
        <begin position="198"/>
        <end position="292"/>
    </location>
</feature>
<dbReference type="EMBL" id="AP025317">
    <property type="protein sequence ID" value="BDD12130.1"/>
    <property type="molecule type" value="Genomic_DNA"/>
</dbReference>
<dbReference type="InterPro" id="IPR006124">
    <property type="entry name" value="Metalloenzyme"/>
</dbReference>
<organism evidence="3 4">
    <name type="scientific">Fulvitalea axinellae</name>
    <dbReference type="NCBI Taxonomy" id="1182444"/>
    <lineage>
        <taxon>Bacteria</taxon>
        <taxon>Pseudomonadati</taxon>
        <taxon>Bacteroidota</taxon>
        <taxon>Cytophagia</taxon>
        <taxon>Cytophagales</taxon>
        <taxon>Persicobacteraceae</taxon>
        <taxon>Fulvitalea</taxon>
    </lineage>
</organism>
<proteinExistence type="predicted"/>
<evidence type="ECO:0000259" key="2">
    <source>
        <dbReference type="Pfam" id="PF01676"/>
    </source>
</evidence>
<evidence type="ECO:0000313" key="4">
    <source>
        <dbReference type="Proteomes" id="UP001348817"/>
    </source>
</evidence>
<evidence type="ECO:0000313" key="3">
    <source>
        <dbReference type="EMBL" id="BDD12130.1"/>
    </source>
</evidence>
<dbReference type="GO" id="GO:0003824">
    <property type="term" value="F:catalytic activity"/>
    <property type="evidence" value="ECO:0007669"/>
    <property type="project" value="InterPro"/>
</dbReference>
<keyword evidence="1" id="KW-0732">Signal</keyword>
<keyword evidence="3" id="KW-0614">Plasmid</keyword>
<keyword evidence="4" id="KW-1185">Reference proteome</keyword>
<reference evidence="3 4" key="1">
    <citation type="submission" date="2021-12" db="EMBL/GenBank/DDBJ databases">
        <title>Genome sequencing of bacteria with rrn-lacking chromosome and rrn-plasmid.</title>
        <authorList>
            <person name="Anda M."/>
            <person name="Iwasaki W."/>
        </authorList>
    </citation>
    <scope>NUCLEOTIDE SEQUENCE [LARGE SCALE GENOMIC DNA]</scope>
    <source>
        <strain evidence="3 4">DSM 100852</strain>
        <plasmid evidence="3 4">pFA3</plasmid>
    </source>
</reference>
<dbReference type="KEGG" id="fax:FUAX_45620"/>
<dbReference type="Proteomes" id="UP001348817">
    <property type="component" value="Plasmid pFA3"/>
</dbReference>
<feature type="chain" id="PRO_5043347508" description="Metalloenzyme domain-containing protein" evidence="1">
    <location>
        <begin position="26"/>
        <end position="371"/>
    </location>
</feature>
<dbReference type="SUPFAM" id="SSF53649">
    <property type="entry name" value="Alkaline phosphatase-like"/>
    <property type="match status" value="1"/>
</dbReference>
<dbReference type="RefSeq" id="WP_338395484.1">
    <property type="nucleotide sequence ID" value="NZ_AP025317.1"/>
</dbReference>
<dbReference type="AlphaFoldDB" id="A0AAU9DLR2"/>